<evidence type="ECO:0000256" key="1">
    <source>
        <dbReference type="SAM" id="Phobius"/>
    </source>
</evidence>
<name>A0AAN9LKR1_PHACN</name>
<keyword evidence="1" id="KW-1133">Transmembrane helix</keyword>
<dbReference type="EMBL" id="JAYMYR010000010">
    <property type="protein sequence ID" value="KAK7335183.1"/>
    <property type="molecule type" value="Genomic_DNA"/>
</dbReference>
<keyword evidence="3" id="KW-1185">Reference proteome</keyword>
<keyword evidence="1" id="KW-0472">Membrane</keyword>
<evidence type="ECO:0008006" key="4">
    <source>
        <dbReference type="Google" id="ProtNLM"/>
    </source>
</evidence>
<reference evidence="2 3" key="1">
    <citation type="submission" date="2024-01" db="EMBL/GenBank/DDBJ databases">
        <title>The genomes of 5 underutilized Papilionoideae crops provide insights into root nodulation and disease resistanc.</title>
        <authorList>
            <person name="Jiang F."/>
        </authorList>
    </citation>
    <scope>NUCLEOTIDE SEQUENCE [LARGE SCALE GENOMIC DNA]</scope>
    <source>
        <strain evidence="2">JINMINGXINNONG_FW02</strain>
        <tissue evidence="2">Leaves</tissue>
    </source>
</reference>
<accession>A0AAN9LKR1</accession>
<protein>
    <recommendedName>
        <fullName evidence="4">Transmembrane protein</fullName>
    </recommendedName>
</protein>
<dbReference type="Proteomes" id="UP001374584">
    <property type="component" value="Unassembled WGS sequence"/>
</dbReference>
<sequence length="131" mass="14961">MSSFREFYCCIALHTQSNLKLVTIVAGFAIVVAVVRTFKFSRCCWKEEGCRLPSHFPQLSSINSKKYLKNIGLEREDYYYLKHVGKGLFPMACLGLCGSILRIHHWVGETEAKAEGARRSIEGFHWQGKDD</sequence>
<keyword evidence="1" id="KW-0812">Transmembrane</keyword>
<evidence type="ECO:0000313" key="3">
    <source>
        <dbReference type="Proteomes" id="UP001374584"/>
    </source>
</evidence>
<proteinExistence type="predicted"/>
<comment type="caution">
    <text evidence="2">The sequence shown here is derived from an EMBL/GenBank/DDBJ whole genome shotgun (WGS) entry which is preliminary data.</text>
</comment>
<feature type="transmembrane region" description="Helical" evidence="1">
    <location>
        <begin position="21"/>
        <end position="38"/>
    </location>
</feature>
<dbReference type="AlphaFoldDB" id="A0AAN9LKR1"/>
<organism evidence="2 3">
    <name type="scientific">Phaseolus coccineus</name>
    <name type="common">Scarlet runner bean</name>
    <name type="synonym">Phaseolus multiflorus</name>
    <dbReference type="NCBI Taxonomy" id="3886"/>
    <lineage>
        <taxon>Eukaryota</taxon>
        <taxon>Viridiplantae</taxon>
        <taxon>Streptophyta</taxon>
        <taxon>Embryophyta</taxon>
        <taxon>Tracheophyta</taxon>
        <taxon>Spermatophyta</taxon>
        <taxon>Magnoliopsida</taxon>
        <taxon>eudicotyledons</taxon>
        <taxon>Gunneridae</taxon>
        <taxon>Pentapetalae</taxon>
        <taxon>rosids</taxon>
        <taxon>fabids</taxon>
        <taxon>Fabales</taxon>
        <taxon>Fabaceae</taxon>
        <taxon>Papilionoideae</taxon>
        <taxon>50 kb inversion clade</taxon>
        <taxon>NPAAA clade</taxon>
        <taxon>indigoferoid/millettioid clade</taxon>
        <taxon>Phaseoleae</taxon>
        <taxon>Phaseolus</taxon>
    </lineage>
</organism>
<evidence type="ECO:0000313" key="2">
    <source>
        <dbReference type="EMBL" id="KAK7335183.1"/>
    </source>
</evidence>
<gene>
    <name evidence="2" type="ORF">VNO80_26959</name>
</gene>